<keyword evidence="1" id="KW-0812">Transmembrane</keyword>
<evidence type="ECO:0000313" key="3">
    <source>
        <dbReference type="Proteomes" id="UP000076276"/>
    </source>
</evidence>
<proteinExistence type="predicted"/>
<organism evidence="2 3">
    <name type="scientific">Acinetobacter pragensis</name>
    <dbReference type="NCBI Taxonomy" id="1806892"/>
    <lineage>
        <taxon>Bacteria</taxon>
        <taxon>Pseudomonadati</taxon>
        <taxon>Pseudomonadota</taxon>
        <taxon>Gammaproteobacteria</taxon>
        <taxon>Moraxellales</taxon>
        <taxon>Moraxellaceae</taxon>
        <taxon>Acinetobacter</taxon>
    </lineage>
</organism>
<dbReference type="Pfam" id="PF05437">
    <property type="entry name" value="AzlD"/>
    <property type="match status" value="1"/>
</dbReference>
<keyword evidence="1" id="KW-1133">Transmembrane helix</keyword>
<reference evidence="2 3" key="1">
    <citation type="submission" date="2016-03" db="EMBL/GenBank/DDBJ databases">
        <title>Acinetobacter genomospecies 28 strain ANC 4149.</title>
        <authorList>
            <person name="Radolfova-Krizova L."/>
            <person name="Nemec A."/>
        </authorList>
    </citation>
    <scope>NUCLEOTIDE SEQUENCE [LARGE SCALE GENOMIC DNA]</scope>
    <source>
        <strain evidence="2 3">ANC 4149</strain>
    </source>
</reference>
<keyword evidence="1" id="KW-0472">Membrane</keyword>
<gene>
    <name evidence="2" type="ORF">AZH43_09130</name>
</gene>
<feature type="transmembrane region" description="Helical" evidence="1">
    <location>
        <begin position="38"/>
        <end position="56"/>
    </location>
</feature>
<evidence type="ECO:0000313" key="2">
    <source>
        <dbReference type="EMBL" id="KYQ72642.1"/>
    </source>
</evidence>
<dbReference type="STRING" id="1806892.AZH43_09130"/>
<sequence length="106" mass="12444">MMSWILLFGLTAVTFFNRYLFLEPKTAIKLPDFTLRMLKYAAPCLMVSISTPIVFFEHSEWKGIISNSYFYGAIFAVFVTAMTRKLLISIVLSLLFFYLMIYFFNF</sequence>
<feature type="transmembrane region" description="Helical" evidence="1">
    <location>
        <begin position="86"/>
        <end position="104"/>
    </location>
</feature>
<comment type="caution">
    <text evidence="2">The sequence shown here is derived from an EMBL/GenBank/DDBJ whole genome shotgun (WGS) entry which is preliminary data.</text>
</comment>
<name>A0A151Y3N0_9GAMM</name>
<evidence type="ECO:0000256" key="1">
    <source>
        <dbReference type="SAM" id="Phobius"/>
    </source>
</evidence>
<dbReference type="RefSeq" id="WP_081406781.1">
    <property type="nucleotide sequence ID" value="NZ_CBCSIK010000001.1"/>
</dbReference>
<accession>A0A151Y3N0</accession>
<feature type="transmembrane region" description="Helical" evidence="1">
    <location>
        <begin position="63"/>
        <end position="80"/>
    </location>
</feature>
<keyword evidence="3" id="KW-1185">Reference proteome</keyword>
<protein>
    <submittedName>
        <fullName evidence="2">Branched-chain amino acid transporter</fullName>
    </submittedName>
</protein>
<dbReference type="InterPro" id="IPR008407">
    <property type="entry name" value="Brnchd-chn_aa_trnsp_AzlD"/>
</dbReference>
<dbReference type="AlphaFoldDB" id="A0A151Y3N0"/>
<dbReference type="Proteomes" id="UP000076276">
    <property type="component" value="Unassembled WGS sequence"/>
</dbReference>
<dbReference type="EMBL" id="LUAW01000014">
    <property type="protein sequence ID" value="KYQ72642.1"/>
    <property type="molecule type" value="Genomic_DNA"/>
</dbReference>
<dbReference type="OrthoDB" id="4257348at2"/>